<name>A0A562I829_MICOL</name>
<dbReference type="SUPFAM" id="SSF53474">
    <property type="entry name" value="alpha/beta-Hydrolases"/>
    <property type="match status" value="1"/>
</dbReference>
<dbReference type="InterPro" id="IPR029058">
    <property type="entry name" value="AB_hydrolase_fold"/>
</dbReference>
<comment type="caution">
    <text evidence="2">The sequence shown here is derived from an EMBL/GenBank/DDBJ whole genome shotgun (WGS) entry which is preliminary data.</text>
</comment>
<dbReference type="Proteomes" id="UP000319825">
    <property type="component" value="Unassembled WGS sequence"/>
</dbReference>
<dbReference type="Pfam" id="PF08386">
    <property type="entry name" value="Abhydrolase_4"/>
    <property type="match status" value="1"/>
</dbReference>
<organism evidence="2 3">
    <name type="scientific">Micromonospora olivasterospora</name>
    <dbReference type="NCBI Taxonomy" id="1880"/>
    <lineage>
        <taxon>Bacteria</taxon>
        <taxon>Bacillati</taxon>
        <taxon>Actinomycetota</taxon>
        <taxon>Actinomycetes</taxon>
        <taxon>Micromonosporales</taxon>
        <taxon>Micromonosporaceae</taxon>
        <taxon>Micromonospora</taxon>
    </lineage>
</organism>
<evidence type="ECO:0000259" key="1">
    <source>
        <dbReference type="Pfam" id="PF08386"/>
    </source>
</evidence>
<reference evidence="2 3" key="1">
    <citation type="submission" date="2019-07" db="EMBL/GenBank/DDBJ databases">
        <title>R&amp;d 2014.</title>
        <authorList>
            <person name="Klenk H.-P."/>
        </authorList>
    </citation>
    <scope>NUCLEOTIDE SEQUENCE [LARGE SCALE GENOMIC DNA]</scope>
    <source>
        <strain evidence="2 3">DSM 43868</strain>
    </source>
</reference>
<evidence type="ECO:0000313" key="3">
    <source>
        <dbReference type="Proteomes" id="UP000319825"/>
    </source>
</evidence>
<protein>
    <submittedName>
        <fullName evidence="2">TAP-like protein</fullName>
    </submittedName>
</protein>
<dbReference type="EMBL" id="VLKE01000001">
    <property type="protein sequence ID" value="TWH67139.1"/>
    <property type="molecule type" value="Genomic_DNA"/>
</dbReference>
<evidence type="ECO:0000313" key="2">
    <source>
        <dbReference type="EMBL" id="TWH67139.1"/>
    </source>
</evidence>
<proteinExistence type="predicted"/>
<dbReference type="AlphaFoldDB" id="A0A562I829"/>
<keyword evidence="3" id="KW-1185">Reference proteome</keyword>
<accession>A0A562I829</accession>
<sequence length="227" mass="23852">MLWKGNPPRRRVPARPGTWGTALATVGIVVVGMVTADTTPSAASATTAQTPAIDWRPCAQDADAQCGTLSVPIDWDHPKGPRFDLALARRPAKEPAARVGTLVFGPGGPGDSGVSRVVNGISRFSPEIQRRFDIVSFDPRGVGASSPVRCSTDLLNQRPATGYNWATNVARQLGRRGVLLTYLGAGHGIYNATECTRGTLDRYLIDLAVPAPGTNCPAAEPVPTTAG</sequence>
<feature type="domain" description="Peptidase S33 tripeptidyl aminopeptidase-like C-terminal" evidence="1">
    <location>
        <begin position="159"/>
        <end position="216"/>
    </location>
</feature>
<dbReference type="Gene3D" id="3.40.50.1820">
    <property type="entry name" value="alpha/beta hydrolase"/>
    <property type="match status" value="1"/>
</dbReference>
<dbReference type="InterPro" id="IPR013595">
    <property type="entry name" value="Pept_S33_TAP-like_C"/>
</dbReference>
<gene>
    <name evidence="2" type="ORF">JD77_02108</name>
</gene>